<feature type="transmembrane region" description="Helical" evidence="1">
    <location>
        <begin position="76"/>
        <end position="97"/>
    </location>
</feature>
<comment type="caution">
    <text evidence="2">The sequence shown here is derived from an EMBL/GenBank/DDBJ whole genome shotgun (WGS) entry which is preliminary data.</text>
</comment>
<sequence length="109" mass="11663">MYPQRWVRPRIVFPLPDVTVRPCGDYRGHVGTSSSDSSAAPRNGLLKAAIACFVVGVVAVVAIFLIPALTDGKPGLALYLLTLAWPLGFALAIAFALRSGRRARNGDRT</sequence>
<keyword evidence="1" id="KW-0472">Membrane</keyword>
<keyword evidence="1" id="KW-0812">Transmembrane</keyword>
<proteinExistence type="predicted"/>
<evidence type="ECO:0000256" key="1">
    <source>
        <dbReference type="SAM" id="Phobius"/>
    </source>
</evidence>
<dbReference type="PATRIC" id="fig|1441730.3.peg.2407"/>
<dbReference type="Proteomes" id="UP000053060">
    <property type="component" value="Unassembled WGS sequence"/>
</dbReference>
<evidence type="ECO:0000313" key="3">
    <source>
        <dbReference type="Proteomes" id="UP000053060"/>
    </source>
</evidence>
<dbReference type="AlphaFoldDB" id="A0A0V9UKJ9"/>
<reference evidence="3" key="1">
    <citation type="submission" date="2015-01" db="EMBL/GenBank/DDBJ databases">
        <title>Draft genome sequence of Rhodococcus pyridinivorans strain KG-16, a hydrocarbon-degrading bacterium.</title>
        <authorList>
            <person name="Aggarwal R.K."/>
            <person name="Dawar C."/>
        </authorList>
    </citation>
    <scope>NUCLEOTIDE SEQUENCE [LARGE SCALE GENOMIC DNA]</scope>
    <source>
        <strain evidence="3">KG-16</strain>
    </source>
</reference>
<feature type="transmembrane region" description="Helical" evidence="1">
    <location>
        <begin position="48"/>
        <end position="70"/>
    </location>
</feature>
<evidence type="ECO:0000313" key="2">
    <source>
        <dbReference type="EMBL" id="KSZ58524.1"/>
    </source>
</evidence>
<accession>A0A0V9UKJ9</accession>
<reference evidence="2 3" key="2">
    <citation type="journal article" date="2016" name="Genome Announc.">
        <title>Draft Genome Sequence of a Versatile Hydrocarbon-Degrading Bacterium, Rhodococcus pyridinivorans Strain KG-16, Collected from Oil Fields in India.</title>
        <authorList>
            <person name="Aggarwal R.K."/>
            <person name="Dawar C."/>
            <person name="Phanindranath R."/>
            <person name="Mutnuri L."/>
            <person name="Dayal A.M."/>
        </authorList>
    </citation>
    <scope>NUCLEOTIDE SEQUENCE [LARGE SCALE GENOMIC DNA]</scope>
    <source>
        <strain evidence="2 3">KG-16</strain>
    </source>
</reference>
<organism evidence="2 3">
    <name type="scientific">Rhodococcus pyridinivorans KG-16</name>
    <dbReference type="NCBI Taxonomy" id="1441730"/>
    <lineage>
        <taxon>Bacteria</taxon>
        <taxon>Bacillati</taxon>
        <taxon>Actinomycetota</taxon>
        <taxon>Actinomycetes</taxon>
        <taxon>Mycobacteriales</taxon>
        <taxon>Nocardiaceae</taxon>
        <taxon>Rhodococcus</taxon>
    </lineage>
</organism>
<dbReference type="EMBL" id="AZXY01000005">
    <property type="protein sequence ID" value="KSZ58524.1"/>
    <property type="molecule type" value="Genomic_DNA"/>
</dbReference>
<gene>
    <name evidence="2" type="ORF">Z045_11560</name>
</gene>
<protein>
    <submittedName>
        <fullName evidence="2">Membrane protein</fullName>
    </submittedName>
</protein>
<name>A0A0V9UKJ9_9NOCA</name>
<keyword evidence="1" id="KW-1133">Transmembrane helix</keyword>